<evidence type="ECO:0000313" key="4">
    <source>
        <dbReference type="Proteomes" id="UP001500582"/>
    </source>
</evidence>
<keyword evidence="1" id="KW-0732">Signal</keyword>
<evidence type="ECO:0000313" key="3">
    <source>
        <dbReference type="EMBL" id="GAA4311973.1"/>
    </source>
</evidence>
<dbReference type="CDD" id="cd00161">
    <property type="entry name" value="beta-trefoil_Ricin-like"/>
    <property type="match status" value="1"/>
</dbReference>
<dbReference type="Gene3D" id="1.50.10.20">
    <property type="match status" value="1"/>
</dbReference>
<dbReference type="InterPro" id="IPR035992">
    <property type="entry name" value="Ricin_B-like_lectins"/>
</dbReference>
<evidence type="ECO:0000259" key="2">
    <source>
        <dbReference type="SMART" id="SM00458"/>
    </source>
</evidence>
<feature type="signal peptide" evidence="1">
    <location>
        <begin position="1"/>
        <end position="23"/>
    </location>
</feature>
<feature type="chain" id="PRO_5046416696" description="Ricin B lectin domain-containing protein" evidence="1">
    <location>
        <begin position="24"/>
        <end position="500"/>
    </location>
</feature>
<comment type="caution">
    <text evidence="3">The sequence shown here is derived from an EMBL/GenBank/DDBJ whole genome shotgun (WGS) entry which is preliminary data.</text>
</comment>
<keyword evidence="4" id="KW-1185">Reference proteome</keyword>
<feature type="domain" description="Ricin B lectin" evidence="2">
    <location>
        <begin position="31"/>
        <end position="168"/>
    </location>
</feature>
<dbReference type="SUPFAM" id="SSF50370">
    <property type="entry name" value="Ricin B-like lectins"/>
    <property type="match status" value="1"/>
</dbReference>
<protein>
    <recommendedName>
        <fullName evidence="2">Ricin B lectin domain-containing protein</fullName>
    </recommendedName>
</protein>
<sequence>MKSLYLRISTVLFLCANTGFAVAQTSGITSGAIYTLKSKSSNKLLDVSNASADNGAAVDCWTDTKSDAQRWTVTHIGKGIYTLTNVGSGKLLHVAASPADSVKVDQYDNTNSDNVKWTIKKAGSGAFYLLPASNAKFGLNLHAGNIADGAKVNLSGSLTADAQKWLFQKVTVQEVAPTAAIAAKVFDAWYNQYNVETGKGFWDRAEMMEVVLDAYEVTKDAKYLTKFESMYKNFIAKNKEDWMYNNYNDDITWAALFCVRGYLFTGNKMYLDKGKEQFDKMYKRAFTNTYGGGLIWFETKTSKNACINGPAIVACCYLAKATGDNTYYDKAIALYSWSKVYLFNQATGKVNDNIDLDKNTGLIKTGTWSSTYNQGTYLGAAVMLYNYTKEANYLEDAQKIATYTRDNMFNNKVIDNEDGGDDLPGFKGIFSRYARKYTLETNKTNLIEWLNLNARTAYNNRNTQNLIHTKWATRTKEGKPKSEFGASTAVALLFNTLPVK</sequence>
<gene>
    <name evidence="3" type="ORF">GCM10023149_07150</name>
</gene>
<dbReference type="SMART" id="SM00458">
    <property type="entry name" value="RICIN"/>
    <property type="match status" value="1"/>
</dbReference>
<dbReference type="RefSeq" id="WP_345209626.1">
    <property type="nucleotide sequence ID" value="NZ_BAABFT010000002.1"/>
</dbReference>
<dbReference type="Pfam" id="PF14200">
    <property type="entry name" value="RicinB_lectin_2"/>
    <property type="match status" value="1"/>
</dbReference>
<dbReference type="InterPro" id="IPR000772">
    <property type="entry name" value="Ricin_B_lectin"/>
</dbReference>
<organism evidence="3 4">
    <name type="scientific">Mucilaginibacter gynuensis</name>
    <dbReference type="NCBI Taxonomy" id="1302236"/>
    <lineage>
        <taxon>Bacteria</taxon>
        <taxon>Pseudomonadati</taxon>
        <taxon>Bacteroidota</taxon>
        <taxon>Sphingobacteriia</taxon>
        <taxon>Sphingobacteriales</taxon>
        <taxon>Sphingobacteriaceae</taxon>
        <taxon>Mucilaginibacter</taxon>
    </lineage>
</organism>
<dbReference type="InterPro" id="IPR053169">
    <property type="entry name" value="MUG_Protein"/>
</dbReference>
<proteinExistence type="predicted"/>
<accession>A0ABP8FVN4</accession>
<name>A0ABP8FVN4_9SPHI</name>
<dbReference type="InterPro" id="IPR005198">
    <property type="entry name" value="Glyco_hydro_76"/>
</dbReference>
<dbReference type="SUPFAM" id="SSF48208">
    <property type="entry name" value="Six-hairpin glycosidases"/>
    <property type="match status" value="1"/>
</dbReference>
<dbReference type="PANTHER" id="PTHR47791:SF3">
    <property type="entry name" value="MEIOTICALLY UP-REGULATED GENE 191 PROTEIN"/>
    <property type="match status" value="1"/>
</dbReference>
<dbReference type="PROSITE" id="PS50231">
    <property type="entry name" value="RICIN_B_LECTIN"/>
    <property type="match status" value="1"/>
</dbReference>
<dbReference type="Gene3D" id="2.80.10.50">
    <property type="match status" value="1"/>
</dbReference>
<evidence type="ECO:0000256" key="1">
    <source>
        <dbReference type="SAM" id="SignalP"/>
    </source>
</evidence>
<dbReference type="PANTHER" id="PTHR47791">
    <property type="entry name" value="MEIOTICALLY UP-REGULATED GENE 191 PROTEIN"/>
    <property type="match status" value="1"/>
</dbReference>
<dbReference type="InterPro" id="IPR008928">
    <property type="entry name" value="6-hairpin_glycosidase_sf"/>
</dbReference>
<dbReference type="Proteomes" id="UP001500582">
    <property type="component" value="Unassembled WGS sequence"/>
</dbReference>
<reference evidence="4" key="1">
    <citation type="journal article" date="2019" name="Int. J. Syst. Evol. Microbiol.">
        <title>The Global Catalogue of Microorganisms (GCM) 10K type strain sequencing project: providing services to taxonomists for standard genome sequencing and annotation.</title>
        <authorList>
            <consortium name="The Broad Institute Genomics Platform"/>
            <consortium name="The Broad Institute Genome Sequencing Center for Infectious Disease"/>
            <person name="Wu L."/>
            <person name="Ma J."/>
        </authorList>
    </citation>
    <scope>NUCLEOTIDE SEQUENCE [LARGE SCALE GENOMIC DNA]</scope>
    <source>
        <strain evidence="4">JCM 17705</strain>
    </source>
</reference>
<dbReference type="EMBL" id="BAABFT010000002">
    <property type="protein sequence ID" value="GAA4311973.1"/>
    <property type="molecule type" value="Genomic_DNA"/>
</dbReference>
<dbReference type="Pfam" id="PF03663">
    <property type="entry name" value="Glyco_hydro_76"/>
    <property type="match status" value="1"/>
</dbReference>